<feature type="domain" description="DUF1989" evidence="1">
    <location>
        <begin position="62"/>
        <end position="241"/>
    </location>
</feature>
<dbReference type="InterPro" id="IPR018959">
    <property type="entry name" value="DUF1989"/>
</dbReference>
<evidence type="ECO:0000259" key="1">
    <source>
        <dbReference type="Pfam" id="PF09347"/>
    </source>
</evidence>
<dbReference type="PANTHER" id="PTHR31527">
    <property type="entry name" value="RE64534P"/>
    <property type="match status" value="1"/>
</dbReference>
<evidence type="ECO:0000313" key="2">
    <source>
        <dbReference type="EMBL" id="USH01138.1"/>
    </source>
</evidence>
<proteinExistence type="predicted"/>
<sequence length="292" mass="32628">MDDPKSPLCSANTNPIKIPDNAAQLRASSPVICYQTDSLPFFDKTFYKSVRSVSVRMLLFDIPPRQARCFTVPAGSFSRISCLRGSQVGDLNIWQRDNLSERFFSGKTRQLHATHLTTGDRLWSNMPYLRPIATITDDSLQWYGWDDDGAGVHNVIGTRCDPYTHHILHSESYHQCCHSNLTKALADKLGVSQREAEQHVHDVLNVFMCTGFTKDTHQYFMKTSPAIKGDYIEFFAETDLLGALSACPGGDCGTTHSSDEAECHPLTLQVFTAPAGSLKDWAPFQPSEYRPS</sequence>
<dbReference type="EMBL" id="CP082275">
    <property type="protein sequence ID" value="USH01138.1"/>
    <property type="molecule type" value="Genomic_DNA"/>
</dbReference>
<dbReference type="PANTHER" id="PTHR31527:SF0">
    <property type="entry name" value="RE64534P"/>
    <property type="match status" value="1"/>
</dbReference>
<name>A0ABY4WRJ4_9GAMM</name>
<dbReference type="Proteomes" id="UP001056255">
    <property type="component" value="Chromosome I"/>
</dbReference>
<protein>
    <submittedName>
        <fullName evidence="2">DUF1989 domain-containing protein</fullName>
    </submittedName>
</protein>
<dbReference type="Pfam" id="PF09347">
    <property type="entry name" value="DUF1989"/>
    <property type="match status" value="1"/>
</dbReference>
<dbReference type="RefSeq" id="WP_251875212.1">
    <property type="nucleotide sequence ID" value="NZ_CP082275.1"/>
</dbReference>
<reference evidence="2" key="1">
    <citation type="submission" date="2021-08" db="EMBL/GenBank/DDBJ databases">
        <authorList>
            <person name="Sakaguchi M."/>
            <person name="Kikuchi T."/>
            <person name="Urbanczyk H."/>
        </authorList>
    </citation>
    <scope>NUCLEOTIDE SEQUENCE</scope>
    <source>
        <strain evidence="2">020920N</strain>
    </source>
</reference>
<evidence type="ECO:0000313" key="3">
    <source>
        <dbReference type="Proteomes" id="UP001056255"/>
    </source>
</evidence>
<organism evidence="2 3">
    <name type="scientific">Grimontia kaedaensis</name>
    <dbReference type="NCBI Taxonomy" id="2872157"/>
    <lineage>
        <taxon>Bacteria</taxon>
        <taxon>Pseudomonadati</taxon>
        <taxon>Pseudomonadota</taxon>
        <taxon>Gammaproteobacteria</taxon>
        <taxon>Vibrionales</taxon>
        <taxon>Vibrionaceae</taxon>
        <taxon>Grimontia</taxon>
    </lineage>
</organism>
<gene>
    <name evidence="2" type="ORF">K6Q96_09315</name>
</gene>
<keyword evidence="3" id="KW-1185">Reference proteome</keyword>
<accession>A0ABY4WRJ4</accession>